<evidence type="ECO:0000256" key="2">
    <source>
        <dbReference type="ARBA" id="ARBA00023125"/>
    </source>
</evidence>
<dbReference type="InterPro" id="IPR019888">
    <property type="entry name" value="Tscrpt_reg_AsnC-like"/>
</dbReference>
<accession>A0A2N0H2X2</accession>
<name>A0A2N0H2X2_9SPHN</name>
<dbReference type="Proteomes" id="UP000232587">
    <property type="component" value="Unassembled WGS sequence"/>
</dbReference>
<evidence type="ECO:0000256" key="3">
    <source>
        <dbReference type="ARBA" id="ARBA00023163"/>
    </source>
</evidence>
<dbReference type="PANTHER" id="PTHR30154:SF34">
    <property type="entry name" value="TRANSCRIPTIONAL REGULATOR AZLB"/>
    <property type="match status" value="1"/>
</dbReference>
<dbReference type="Pfam" id="PF13404">
    <property type="entry name" value="HTH_AsnC-type"/>
    <property type="match status" value="1"/>
</dbReference>
<dbReference type="InterPro" id="IPR019887">
    <property type="entry name" value="Tscrpt_reg_AsnC/Lrp_C"/>
</dbReference>
<dbReference type="PRINTS" id="PR00033">
    <property type="entry name" value="HTHASNC"/>
</dbReference>
<dbReference type="RefSeq" id="WP_100868601.1">
    <property type="nucleotide sequence ID" value="NZ_PHUF01000009.1"/>
</dbReference>
<dbReference type="SUPFAM" id="SSF54909">
    <property type="entry name" value="Dimeric alpha+beta barrel"/>
    <property type="match status" value="1"/>
</dbReference>
<dbReference type="SMART" id="SM00344">
    <property type="entry name" value="HTH_ASNC"/>
    <property type="match status" value="1"/>
</dbReference>
<dbReference type="SUPFAM" id="SSF46785">
    <property type="entry name" value="Winged helix' DNA-binding domain"/>
    <property type="match status" value="1"/>
</dbReference>
<evidence type="ECO:0000259" key="4">
    <source>
        <dbReference type="PROSITE" id="PS50956"/>
    </source>
</evidence>
<keyword evidence="2 5" id="KW-0238">DNA-binding</keyword>
<dbReference type="GO" id="GO:0005829">
    <property type="term" value="C:cytosol"/>
    <property type="evidence" value="ECO:0007669"/>
    <property type="project" value="TreeGrafter"/>
</dbReference>
<dbReference type="GO" id="GO:0006355">
    <property type="term" value="P:regulation of DNA-templated transcription"/>
    <property type="evidence" value="ECO:0007669"/>
    <property type="project" value="UniProtKB-ARBA"/>
</dbReference>
<dbReference type="GO" id="GO:0043200">
    <property type="term" value="P:response to amino acid"/>
    <property type="evidence" value="ECO:0007669"/>
    <property type="project" value="TreeGrafter"/>
</dbReference>
<dbReference type="InterPro" id="IPR036390">
    <property type="entry name" value="WH_DNA-bd_sf"/>
</dbReference>
<dbReference type="InterPro" id="IPR011991">
    <property type="entry name" value="ArsR-like_HTH"/>
</dbReference>
<dbReference type="EMBL" id="PHUF01000009">
    <property type="protein sequence ID" value="PKB13292.1"/>
    <property type="molecule type" value="Genomic_DNA"/>
</dbReference>
<evidence type="ECO:0000256" key="1">
    <source>
        <dbReference type="ARBA" id="ARBA00023015"/>
    </source>
</evidence>
<evidence type="ECO:0000313" key="5">
    <source>
        <dbReference type="EMBL" id="PKB13292.1"/>
    </source>
</evidence>
<dbReference type="InterPro" id="IPR000485">
    <property type="entry name" value="AsnC-type_HTH_dom"/>
</dbReference>
<feature type="domain" description="HTH asnC-type" evidence="4">
    <location>
        <begin position="7"/>
        <end position="72"/>
    </location>
</feature>
<dbReference type="AlphaFoldDB" id="A0A2N0H2X2"/>
<proteinExistence type="predicted"/>
<dbReference type="CDD" id="cd00090">
    <property type="entry name" value="HTH_ARSR"/>
    <property type="match status" value="1"/>
</dbReference>
<dbReference type="InterPro" id="IPR036388">
    <property type="entry name" value="WH-like_DNA-bd_sf"/>
</dbReference>
<protein>
    <submittedName>
        <fullName evidence="5">DNA-binding Lrp family transcriptional regulator</fullName>
    </submittedName>
</protein>
<keyword evidence="6" id="KW-1185">Reference proteome</keyword>
<reference evidence="5 6" key="1">
    <citation type="submission" date="2017-11" db="EMBL/GenBank/DDBJ databases">
        <title>Genomic Encyclopedia of Type Strains, Phase III (KMG-III): the genomes of soil and plant-associated and newly described type strains.</title>
        <authorList>
            <person name="Whitman W."/>
        </authorList>
    </citation>
    <scope>NUCLEOTIDE SEQUENCE [LARGE SCALE GENOMIC DNA]</scope>
    <source>
        <strain evidence="5 6">CGMCC 1.12274</strain>
    </source>
</reference>
<dbReference type="Pfam" id="PF01037">
    <property type="entry name" value="AsnC_trans_reg"/>
    <property type="match status" value="1"/>
</dbReference>
<dbReference type="PANTHER" id="PTHR30154">
    <property type="entry name" value="LEUCINE-RESPONSIVE REGULATORY PROTEIN"/>
    <property type="match status" value="1"/>
</dbReference>
<dbReference type="Gene3D" id="1.10.10.10">
    <property type="entry name" value="Winged helix-like DNA-binding domain superfamily/Winged helix DNA-binding domain"/>
    <property type="match status" value="1"/>
</dbReference>
<dbReference type="PROSITE" id="PS50956">
    <property type="entry name" value="HTH_ASNC_2"/>
    <property type="match status" value="1"/>
</dbReference>
<sequence>MSATRNLDPIDARILEILQDNGRTSNRAIAKAIGVTEAAIRKRMRRLLDGGAISHGLVIDISATQMNVFGWVYLEVQPRKLQHAFDAVIAMERCSGCACKTGTFNLIAHMYARDMKSMGTTIADFYKIDGVRKVHFRQVESYPIHRHQYVINTIRSDFSTWNVGLVRSP</sequence>
<gene>
    <name evidence="5" type="ORF">B0I00_3429</name>
</gene>
<keyword evidence="1" id="KW-0805">Transcription regulation</keyword>
<keyword evidence="3" id="KW-0804">Transcription</keyword>
<dbReference type="Gene3D" id="3.30.70.920">
    <property type="match status" value="1"/>
</dbReference>
<comment type="caution">
    <text evidence="5">The sequence shown here is derived from an EMBL/GenBank/DDBJ whole genome shotgun (WGS) entry which is preliminary data.</text>
</comment>
<dbReference type="GO" id="GO:0043565">
    <property type="term" value="F:sequence-specific DNA binding"/>
    <property type="evidence" value="ECO:0007669"/>
    <property type="project" value="InterPro"/>
</dbReference>
<organism evidence="5 6">
    <name type="scientific">Novosphingobium kunmingense</name>
    <dbReference type="NCBI Taxonomy" id="1211806"/>
    <lineage>
        <taxon>Bacteria</taxon>
        <taxon>Pseudomonadati</taxon>
        <taxon>Pseudomonadota</taxon>
        <taxon>Alphaproteobacteria</taxon>
        <taxon>Sphingomonadales</taxon>
        <taxon>Sphingomonadaceae</taxon>
        <taxon>Novosphingobium</taxon>
    </lineage>
</organism>
<dbReference type="InterPro" id="IPR011008">
    <property type="entry name" value="Dimeric_a/b-barrel"/>
</dbReference>
<evidence type="ECO:0000313" key="6">
    <source>
        <dbReference type="Proteomes" id="UP000232587"/>
    </source>
</evidence>